<protein>
    <submittedName>
        <fullName evidence="1">Uncharacterized protein</fullName>
    </submittedName>
</protein>
<dbReference type="HOGENOM" id="CLU_2512864_0_0_1"/>
<accession>A0A0D0B7A2</accession>
<name>A0A0D0B7A2_9AGAR</name>
<evidence type="ECO:0000313" key="1">
    <source>
        <dbReference type="EMBL" id="KIK59350.1"/>
    </source>
</evidence>
<dbReference type="Proteomes" id="UP000053593">
    <property type="component" value="Unassembled WGS sequence"/>
</dbReference>
<keyword evidence="2" id="KW-1185">Reference proteome</keyword>
<organism evidence="1 2">
    <name type="scientific">Collybiopsis luxurians FD-317 M1</name>
    <dbReference type="NCBI Taxonomy" id="944289"/>
    <lineage>
        <taxon>Eukaryota</taxon>
        <taxon>Fungi</taxon>
        <taxon>Dikarya</taxon>
        <taxon>Basidiomycota</taxon>
        <taxon>Agaricomycotina</taxon>
        <taxon>Agaricomycetes</taxon>
        <taxon>Agaricomycetidae</taxon>
        <taxon>Agaricales</taxon>
        <taxon>Marasmiineae</taxon>
        <taxon>Omphalotaceae</taxon>
        <taxon>Collybiopsis</taxon>
        <taxon>Collybiopsis luxurians</taxon>
    </lineage>
</organism>
<dbReference type="EMBL" id="KN834780">
    <property type="protein sequence ID" value="KIK59350.1"/>
    <property type="molecule type" value="Genomic_DNA"/>
</dbReference>
<evidence type="ECO:0000313" key="2">
    <source>
        <dbReference type="Proteomes" id="UP000053593"/>
    </source>
</evidence>
<proteinExistence type="predicted"/>
<sequence length="85" mass="9453">MCDLGLEIWNALFNVLQRHSVYTVPLTFCLWHCPLALGIVLGQDFYDACVRLNASHLLEHIMVCLVSQAVKPPLLPPLVPFPAGI</sequence>
<reference evidence="1 2" key="1">
    <citation type="submission" date="2014-04" db="EMBL/GenBank/DDBJ databases">
        <title>Evolutionary Origins and Diversification of the Mycorrhizal Mutualists.</title>
        <authorList>
            <consortium name="DOE Joint Genome Institute"/>
            <consortium name="Mycorrhizal Genomics Consortium"/>
            <person name="Kohler A."/>
            <person name="Kuo A."/>
            <person name="Nagy L.G."/>
            <person name="Floudas D."/>
            <person name="Copeland A."/>
            <person name="Barry K.W."/>
            <person name="Cichocki N."/>
            <person name="Veneault-Fourrey C."/>
            <person name="LaButti K."/>
            <person name="Lindquist E.A."/>
            <person name="Lipzen A."/>
            <person name="Lundell T."/>
            <person name="Morin E."/>
            <person name="Murat C."/>
            <person name="Riley R."/>
            <person name="Ohm R."/>
            <person name="Sun H."/>
            <person name="Tunlid A."/>
            <person name="Henrissat B."/>
            <person name="Grigoriev I.V."/>
            <person name="Hibbett D.S."/>
            <person name="Martin F."/>
        </authorList>
    </citation>
    <scope>NUCLEOTIDE SEQUENCE [LARGE SCALE GENOMIC DNA]</scope>
    <source>
        <strain evidence="1 2">FD-317 M1</strain>
    </source>
</reference>
<dbReference type="AlphaFoldDB" id="A0A0D0B7A2"/>
<gene>
    <name evidence="1" type="ORF">GYMLUDRAFT_677871</name>
</gene>